<dbReference type="FunFam" id="3.30.70.100:FF:000003">
    <property type="entry name" value="Protein NipSnap homolog 2"/>
    <property type="match status" value="1"/>
</dbReference>
<accession>A0AA85IP44</accession>
<sequence>MCSSTVLNCTRRWFSCRSRLNSLKDVWKANILDQATEAQSGVLSNSASVFELQIHDVKTNQFTEYLKDFGTFLDKIKTNETEACLIGSWTCDIGDQNEIYHLWRFAGGYSGLSTHYNLMNNNKEFVECQQKLNSFLHSRRNQICLPFSFWPSPKPTKEGADNIYELRSYHLKPGTMIEWGNHWAHAIKVRSKNDEAVAGLFSHIGDMHVVHHLWAYRDLEARKKSRDEIWQDPSWGKCVMNTVPLMHSMTSSILRPTRYSLLR</sequence>
<dbReference type="SUPFAM" id="SSF54909">
    <property type="entry name" value="Dimeric alpha+beta barrel"/>
    <property type="match status" value="2"/>
</dbReference>
<dbReference type="Gene3D" id="3.30.70.100">
    <property type="match status" value="2"/>
</dbReference>
<evidence type="ECO:0000259" key="2">
    <source>
        <dbReference type="Pfam" id="PF07978"/>
    </source>
</evidence>
<name>A0AA85IP44_TRIRE</name>
<dbReference type="WBParaSite" id="TREG1_101350.1">
    <property type="protein sequence ID" value="TREG1_101350.1"/>
    <property type="gene ID" value="TREG1_101350"/>
</dbReference>
<dbReference type="InterPro" id="IPR051557">
    <property type="entry name" value="NipSnap_domain"/>
</dbReference>
<feature type="domain" description="NIPSNAP" evidence="2">
    <location>
        <begin position="164"/>
        <end position="260"/>
    </location>
</feature>
<dbReference type="InterPro" id="IPR012577">
    <property type="entry name" value="NIPSNAP"/>
</dbReference>
<dbReference type="InterPro" id="IPR011008">
    <property type="entry name" value="Dimeric_a/b-barrel"/>
</dbReference>
<reference evidence="3" key="1">
    <citation type="submission" date="2022-06" db="EMBL/GenBank/DDBJ databases">
        <authorList>
            <person name="Berger JAMES D."/>
            <person name="Berger JAMES D."/>
        </authorList>
    </citation>
    <scope>NUCLEOTIDE SEQUENCE [LARGE SCALE GENOMIC DNA]</scope>
</reference>
<dbReference type="PANTHER" id="PTHR21017">
    <property type="entry name" value="NIPSNAP-RELATED"/>
    <property type="match status" value="1"/>
</dbReference>
<dbReference type="GO" id="GO:0005739">
    <property type="term" value="C:mitochondrion"/>
    <property type="evidence" value="ECO:0007669"/>
    <property type="project" value="TreeGrafter"/>
</dbReference>
<comment type="similarity">
    <text evidence="1">Belongs to the NipSnap family.</text>
</comment>
<dbReference type="WBParaSite" id="TREG1_101350.2">
    <property type="protein sequence ID" value="TREG1_101350.2"/>
    <property type="gene ID" value="TREG1_101350"/>
</dbReference>
<evidence type="ECO:0000313" key="5">
    <source>
        <dbReference type="WBParaSite" id="TREG1_101350.2"/>
    </source>
</evidence>
<dbReference type="GO" id="GO:0000423">
    <property type="term" value="P:mitophagy"/>
    <property type="evidence" value="ECO:0007669"/>
    <property type="project" value="UniProtKB-ARBA"/>
</dbReference>
<keyword evidence="3" id="KW-1185">Reference proteome</keyword>
<protein>
    <recommendedName>
        <fullName evidence="2">NIPSNAP domain-containing protein</fullName>
    </recommendedName>
</protein>
<dbReference type="PANTHER" id="PTHR21017:SF17">
    <property type="entry name" value="PROTEIN NIPSNAP"/>
    <property type="match status" value="1"/>
</dbReference>
<dbReference type="Pfam" id="PF07978">
    <property type="entry name" value="NIPSNAP"/>
    <property type="match status" value="1"/>
</dbReference>
<organism evidence="3 4">
    <name type="scientific">Trichobilharzia regenti</name>
    <name type="common">Nasal bird schistosome</name>
    <dbReference type="NCBI Taxonomy" id="157069"/>
    <lineage>
        <taxon>Eukaryota</taxon>
        <taxon>Metazoa</taxon>
        <taxon>Spiralia</taxon>
        <taxon>Lophotrochozoa</taxon>
        <taxon>Platyhelminthes</taxon>
        <taxon>Trematoda</taxon>
        <taxon>Digenea</taxon>
        <taxon>Strigeidida</taxon>
        <taxon>Schistosomatoidea</taxon>
        <taxon>Schistosomatidae</taxon>
        <taxon>Trichobilharzia</taxon>
    </lineage>
</organism>
<evidence type="ECO:0000313" key="3">
    <source>
        <dbReference type="Proteomes" id="UP000050795"/>
    </source>
</evidence>
<reference evidence="4 5" key="2">
    <citation type="submission" date="2023-11" db="UniProtKB">
        <authorList>
            <consortium name="WormBaseParasite"/>
        </authorList>
    </citation>
    <scope>IDENTIFICATION</scope>
</reference>
<dbReference type="AlphaFoldDB" id="A0AA85IP44"/>
<evidence type="ECO:0000256" key="1">
    <source>
        <dbReference type="ARBA" id="ARBA00005291"/>
    </source>
</evidence>
<dbReference type="Proteomes" id="UP000050795">
    <property type="component" value="Unassembled WGS sequence"/>
</dbReference>
<proteinExistence type="inferred from homology"/>
<evidence type="ECO:0000313" key="4">
    <source>
        <dbReference type="WBParaSite" id="TREG1_101350.1"/>
    </source>
</evidence>